<evidence type="ECO:0000313" key="1">
    <source>
        <dbReference type="EMBL" id="SVE49826.1"/>
    </source>
</evidence>
<accession>A0A383DZ50</accession>
<sequence>VLKKFGQYIALVLIVLCATVFTNTGAADPLRCDLYVTNPAGDQVV</sequence>
<protein>
    <submittedName>
        <fullName evidence="1">Uncharacterized protein</fullName>
    </submittedName>
</protein>
<feature type="non-terminal residue" evidence="1">
    <location>
        <position position="1"/>
    </location>
</feature>
<feature type="non-terminal residue" evidence="1">
    <location>
        <position position="45"/>
    </location>
</feature>
<gene>
    <name evidence="1" type="ORF">METZ01_LOCUS502680</name>
</gene>
<reference evidence="1" key="1">
    <citation type="submission" date="2018-05" db="EMBL/GenBank/DDBJ databases">
        <authorList>
            <person name="Lanie J.A."/>
            <person name="Ng W.-L."/>
            <person name="Kazmierczak K.M."/>
            <person name="Andrzejewski T.M."/>
            <person name="Davidsen T.M."/>
            <person name="Wayne K.J."/>
            <person name="Tettelin H."/>
            <person name="Glass J.I."/>
            <person name="Rusch D."/>
            <person name="Podicherti R."/>
            <person name="Tsui H.-C.T."/>
            <person name="Winkler M.E."/>
        </authorList>
    </citation>
    <scope>NUCLEOTIDE SEQUENCE</scope>
</reference>
<dbReference type="AlphaFoldDB" id="A0A383DZ50"/>
<proteinExistence type="predicted"/>
<dbReference type="EMBL" id="UINC01221477">
    <property type="protein sequence ID" value="SVE49826.1"/>
    <property type="molecule type" value="Genomic_DNA"/>
</dbReference>
<name>A0A383DZ50_9ZZZZ</name>
<organism evidence="1">
    <name type="scientific">marine metagenome</name>
    <dbReference type="NCBI Taxonomy" id="408172"/>
    <lineage>
        <taxon>unclassified sequences</taxon>
        <taxon>metagenomes</taxon>
        <taxon>ecological metagenomes</taxon>
    </lineage>
</organism>